<feature type="region of interest" description="Disordered" evidence="3">
    <location>
        <begin position="41"/>
        <end position="66"/>
    </location>
</feature>
<dbReference type="GO" id="GO:0003682">
    <property type="term" value="F:chromatin binding"/>
    <property type="evidence" value="ECO:0007669"/>
    <property type="project" value="TreeGrafter"/>
</dbReference>
<accession>A0AAN8Z954</accession>
<evidence type="ECO:0000256" key="1">
    <source>
        <dbReference type="ARBA" id="ARBA00004123"/>
    </source>
</evidence>
<feature type="compositionally biased region" description="Polar residues" evidence="3">
    <location>
        <begin position="42"/>
        <end position="66"/>
    </location>
</feature>
<sequence>MSKSPAALTDGDSIFNNSSRIGPKRSHEWFVDAMGSELYPNKKQSIQAPTNKSNQELSNSGLPSWESASGFQSISNQFIDRLFGAEMTRHSNFSERGATTVGQDDSDIRKGITDQYGNDAICGLSMSYTMEDPGTCLGYKSIRKTKVDQVKGSEIGMHVPAGHGYGEDNSTMTRDQTYNRGNENCFISIGQTYEKEDGSVGHTYNRGPSSIRSIDSTYDKGDGNASSIDHTFSKGATNNISFGGFHDESDISSLSRPLGSYELLCTQSSVQTSETSVGKELDGLNASASVSASQVSKPRQESVPKIKTEKKEAPNSFPSNVRSLISTGMFDGVPVNYVSLSQQKLPGFIKGSGYLCGCQSCAYKKVVNAYEFERHAGCKTKHPNNHIYFENGKTIYSIVQELRSTPEGLLFDTIQTITGSPINQKSFRIWKESFQAATRELQRIYGKEEVNQ</sequence>
<feature type="region of interest" description="Disordered" evidence="3">
    <location>
        <begin position="288"/>
        <end position="318"/>
    </location>
</feature>
<evidence type="ECO:0000256" key="2">
    <source>
        <dbReference type="ARBA" id="ARBA00023242"/>
    </source>
</evidence>
<name>A0AAN8Z954_9MAGN</name>
<dbReference type="AlphaFoldDB" id="A0AAN8Z954"/>
<reference evidence="5 6" key="1">
    <citation type="submission" date="2023-12" db="EMBL/GenBank/DDBJ databases">
        <title>A high-quality genome assembly for Dillenia turbinata (Dilleniales).</title>
        <authorList>
            <person name="Chanderbali A."/>
        </authorList>
    </citation>
    <scope>NUCLEOTIDE SEQUENCE [LARGE SCALE GENOMIC DNA]</scope>
    <source>
        <strain evidence="5">LSX21</strain>
        <tissue evidence="5">Leaf</tissue>
    </source>
</reference>
<proteinExistence type="predicted"/>
<dbReference type="GO" id="GO:0005634">
    <property type="term" value="C:nucleus"/>
    <property type="evidence" value="ECO:0007669"/>
    <property type="project" value="UniProtKB-SubCell"/>
</dbReference>
<dbReference type="EMBL" id="JBAMMX010000015">
    <property type="protein sequence ID" value="KAK6926925.1"/>
    <property type="molecule type" value="Genomic_DNA"/>
</dbReference>
<dbReference type="GO" id="GO:0042393">
    <property type="term" value="F:histone binding"/>
    <property type="evidence" value="ECO:0007669"/>
    <property type="project" value="TreeGrafter"/>
</dbReference>
<keyword evidence="6" id="KW-1185">Reference proteome</keyword>
<protein>
    <submittedName>
        <fullName evidence="5">Tify domain binding domain</fullName>
    </submittedName>
</protein>
<evidence type="ECO:0000313" key="5">
    <source>
        <dbReference type="EMBL" id="KAK6926925.1"/>
    </source>
</evidence>
<dbReference type="GO" id="GO:0000977">
    <property type="term" value="F:RNA polymerase II transcription regulatory region sequence-specific DNA binding"/>
    <property type="evidence" value="ECO:0007669"/>
    <property type="project" value="TreeGrafter"/>
</dbReference>
<gene>
    <name evidence="5" type="ORF">RJ641_008644</name>
</gene>
<organism evidence="5 6">
    <name type="scientific">Dillenia turbinata</name>
    <dbReference type="NCBI Taxonomy" id="194707"/>
    <lineage>
        <taxon>Eukaryota</taxon>
        <taxon>Viridiplantae</taxon>
        <taxon>Streptophyta</taxon>
        <taxon>Embryophyta</taxon>
        <taxon>Tracheophyta</taxon>
        <taxon>Spermatophyta</taxon>
        <taxon>Magnoliopsida</taxon>
        <taxon>eudicotyledons</taxon>
        <taxon>Gunneridae</taxon>
        <taxon>Pentapetalae</taxon>
        <taxon>Dilleniales</taxon>
        <taxon>Dilleniaceae</taxon>
        <taxon>Dillenia</taxon>
    </lineage>
</organism>
<feature type="region of interest" description="Disordered" evidence="3">
    <location>
        <begin position="1"/>
        <end position="22"/>
    </location>
</feature>
<comment type="caution">
    <text evidence="5">The sequence shown here is derived from an EMBL/GenBank/DDBJ whole genome shotgun (WGS) entry which is preliminary data.</text>
</comment>
<dbReference type="PANTHER" id="PTHR47025:SF10">
    <property type="entry name" value="DNA-BINDING PROTEIN"/>
    <property type="match status" value="1"/>
</dbReference>
<dbReference type="InterPro" id="IPR032308">
    <property type="entry name" value="TDBD"/>
</dbReference>
<dbReference type="Proteomes" id="UP001370490">
    <property type="component" value="Unassembled WGS sequence"/>
</dbReference>
<dbReference type="PANTHER" id="PTHR47025">
    <property type="entry name" value="AUTOIMMUNE REGULATOR"/>
    <property type="match status" value="1"/>
</dbReference>
<evidence type="ECO:0000313" key="6">
    <source>
        <dbReference type="Proteomes" id="UP001370490"/>
    </source>
</evidence>
<feature type="domain" description="Tify" evidence="4">
    <location>
        <begin position="347"/>
        <end position="402"/>
    </location>
</feature>
<evidence type="ECO:0000256" key="3">
    <source>
        <dbReference type="SAM" id="MobiDB-lite"/>
    </source>
</evidence>
<evidence type="ECO:0000259" key="4">
    <source>
        <dbReference type="Pfam" id="PF16135"/>
    </source>
</evidence>
<dbReference type="GO" id="GO:0045944">
    <property type="term" value="P:positive regulation of transcription by RNA polymerase II"/>
    <property type="evidence" value="ECO:0007669"/>
    <property type="project" value="TreeGrafter"/>
</dbReference>
<feature type="compositionally biased region" description="Basic and acidic residues" evidence="3">
    <location>
        <begin position="298"/>
        <end position="313"/>
    </location>
</feature>
<keyword evidence="2" id="KW-0539">Nucleus</keyword>
<comment type="subcellular location">
    <subcellularLocation>
        <location evidence="1">Nucleus</location>
    </subcellularLocation>
</comment>
<dbReference type="Pfam" id="PF16135">
    <property type="entry name" value="TDBD"/>
    <property type="match status" value="1"/>
</dbReference>